<evidence type="ECO:0000313" key="2">
    <source>
        <dbReference type="EMBL" id="PSV96924.1"/>
    </source>
</evidence>
<proteinExistence type="predicted"/>
<evidence type="ECO:0000313" key="5">
    <source>
        <dbReference type="Proteomes" id="UP000241954"/>
    </source>
</evidence>
<protein>
    <submittedName>
        <fullName evidence="2">Uncharacterized protein</fullName>
    </submittedName>
</protein>
<dbReference type="Proteomes" id="UP000241190">
    <property type="component" value="Unassembled WGS sequence"/>
</dbReference>
<keyword evidence="1" id="KW-0472">Membrane</keyword>
<accession>A0A0D8Q773</accession>
<name>A0A0D8Q773_9GAMM</name>
<evidence type="ECO:0000313" key="4">
    <source>
        <dbReference type="Proteomes" id="UP000241190"/>
    </source>
</evidence>
<keyword evidence="1" id="KW-1133">Transmembrane helix</keyword>
<organism evidence="2 5">
    <name type="scientific">Photobacterium iliopiscarium</name>
    <dbReference type="NCBI Taxonomy" id="56192"/>
    <lineage>
        <taxon>Bacteria</taxon>
        <taxon>Pseudomonadati</taxon>
        <taxon>Pseudomonadota</taxon>
        <taxon>Gammaproteobacteria</taxon>
        <taxon>Vibrionales</taxon>
        <taxon>Vibrionaceae</taxon>
        <taxon>Photobacterium</taxon>
    </lineage>
</organism>
<dbReference type="EMBL" id="PYLW01000009">
    <property type="protein sequence ID" value="PSV96924.1"/>
    <property type="molecule type" value="Genomic_DNA"/>
</dbReference>
<reference evidence="2 5" key="1">
    <citation type="submission" date="2018-01" db="EMBL/GenBank/DDBJ databases">
        <title>Whole genome sequencing of Histamine producing bacteria.</title>
        <authorList>
            <person name="Butler K."/>
        </authorList>
    </citation>
    <scope>NUCLEOTIDE SEQUENCE [LARGE SCALE GENOMIC DNA]</scope>
    <source>
        <strain evidence="3 4">ATCC 51761</strain>
        <strain evidence="2 5">NCIMB 13481</strain>
    </source>
</reference>
<evidence type="ECO:0000313" key="3">
    <source>
        <dbReference type="EMBL" id="PSW99708.1"/>
    </source>
</evidence>
<sequence length="92" mass="10098">MLKQSMKIKMISIGVGILILPWLPLLISQYSFIDAIKDVVGGIAFTLGWGLGVPTSISYGIAVIILLLPMIAVYYGMKRILTTIMTNESEPR</sequence>
<comment type="caution">
    <text evidence="2">The sequence shown here is derived from an EMBL/GenBank/DDBJ whole genome shotgun (WGS) entry which is preliminary data.</text>
</comment>
<dbReference type="RefSeq" id="WP_045035437.1">
    <property type="nucleotide sequence ID" value="NZ_JZSR01000001.1"/>
</dbReference>
<keyword evidence="1" id="KW-0812">Transmembrane</keyword>
<evidence type="ECO:0000256" key="1">
    <source>
        <dbReference type="SAM" id="Phobius"/>
    </source>
</evidence>
<dbReference type="AlphaFoldDB" id="A0A0D8Q773"/>
<dbReference type="EMBL" id="PYOP01000001">
    <property type="protein sequence ID" value="PSW99708.1"/>
    <property type="molecule type" value="Genomic_DNA"/>
</dbReference>
<gene>
    <name evidence="2" type="ORF">C9I88_10545</name>
    <name evidence="3" type="ORF">C9J52_00455</name>
</gene>
<feature type="transmembrane region" description="Helical" evidence="1">
    <location>
        <begin position="12"/>
        <end position="33"/>
    </location>
</feature>
<feature type="transmembrane region" description="Helical" evidence="1">
    <location>
        <begin position="53"/>
        <end position="75"/>
    </location>
</feature>
<keyword evidence="4" id="KW-1185">Reference proteome</keyword>
<dbReference type="Proteomes" id="UP000241954">
    <property type="component" value="Unassembled WGS sequence"/>
</dbReference>